<keyword evidence="1" id="KW-1133">Transmembrane helix</keyword>
<name>A0A0M3I463_ASCLU</name>
<sequence>MAYSLIISMIIFSYFFALISIKFEWNFHEMDGKFCYMLADADFRRSISGRLLSTTIKAIIPFSLAISIETIPIMSLKM</sequence>
<evidence type="ECO:0000256" key="1">
    <source>
        <dbReference type="SAM" id="Phobius"/>
    </source>
</evidence>
<dbReference type="WBParaSite" id="ALUE_0001152701-mRNA-1">
    <property type="protein sequence ID" value="ALUE_0001152701-mRNA-1"/>
    <property type="gene ID" value="ALUE_0001152701"/>
</dbReference>
<evidence type="ECO:0000313" key="2">
    <source>
        <dbReference type="Proteomes" id="UP000036681"/>
    </source>
</evidence>
<feature type="transmembrane region" description="Helical" evidence="1">
    <location>
        <begin position="6"/>
        <end position="23"/>
    </location>
</feature>
<accession>A0A0M3I463</accession>
<protein>
    <submittedName>
        <fullName evidence="3">G_PROTEIN_RECEP_F1_2 domain-containing protein</fullName>
    </submittedName>
</protein>
<evidence type="ECO:0000313" key="3">
    <source>
        <dbReference type="WBParaSite" id="ALUE_0001152701-mRNA-1"/>
    </source>
</evidence>
<dbReference type="AlphaFoldDB" id="A0A0M3I463"/>
<reference evidence="3" key="1">
    <citation type="submission" date="2017-02" db="UniProtKB">
        <authorList>
            <consortium name="WormBaseParasite"/>
        </authorList>
    </citation>
    <scope>IDENTIFICATION</scope>
</reference>
<dbReference type="Proteomes" id="UP000036681">
    <property type="component" value="Unplaced"/>
</dbReference>
<proteinExistence type="predicted"/>
<keyword evidence="2" id="KW-1185">Reference proteome</keyword>
<organism evidence="2 3">
    <name type="scientific">Ascaris lumbricoides</name>
    <name type="common">Giant roundworm</name>
    <dbReference type="NCBI Taxonomy" id="6252"/>
    <lineage>
        <taxon>Eukaryota</taxon>
        <taxon>Metazoa</taxon>
        <taxon>Ecdysozoa</taxon>
        <taxon>Nematoda</taxon>
        <taxon>Chromadorea</taxon>
        <taxon>Rhabditida</taxon>
        <taxon>Spirurina</taxon>
        <taxon>Ascaridomorpha</taxon>
        <taxon>Ascaridoidea</taxon>
        <taxon>Ascarididae</taxon>
        <taxon>Ascaris</taxon>
    </lineage>
</organism>
<keyword evidence="1" id="KW-0472">Membrane</keyword>
<keyword evidence="1" id="KW-0812">Transmembrane</keyword>